<name>A0ACC0QTA2_9HYPO</name>
<keyword evidence="2" id="KW-1185">Reference proteome</keyword>
<proteinExistence type="predicted"/>
<dbReference type="EMBL" id="CM046509">
    <property type="protein sequence ID" value="KAI8663752.1"/>
    <property type="molecule type" value="Genomic_DNA"/>
</dbReference>
<dbReference type="Proteomes" id="UP001065298">
    <property type="component" value="Chromosome 7"/>
</dbReference>
<reference evidence="1" key="1">
    <citation type="submission" date="2022-06" db="EMBL/GenBank/DDBJ databases">
        <title>Fusarium solani species complex genomes reveal bases of compartmentalisation and animal pathogenesis.</title>
        <authorList>
            <person name="Tsai I.J."/>
        </authorList>
    </citation>
    <scope>NUCLEOTIDE SEQUENCE</scope>
    <source>
        <strain evidence="1">Fu6.1</strain>
    </source>
</reference>
<evidence type="ECO:0000313" key="1">
    <source>
        <dbReference type="EMBL" id="KAI8663752.1"/>
    </source>
</evidence>
<organism evidence="1 2">
    <name type="scientific">Fusarium keratoplasticum</name>
    <dbReference type="NCBI Taxonomy" id="1328300"/>
    <lineage>
        <taxon>Eukaryota</taxon>
        <taxon>Fungi</taxon>
        <taxon>Dikarya</taxon>
        <taxon>Ascomycota</taxon>
        <taxon>Pezizomycotina</taxon>
        <taxon>Sordariomycetes</taxon>
        <taxon>Hypocreomycetidae</taxon>
        <taxon>Hypocreales</taxon>
        <taxon>Nectriaceae</taxon>
        <taxon>Fusarium</taxon>
        <taxon>Fusarium solani species complex</taxon>
    </lineage>
</organism>
<protein>
    <submittedName>
        <fullName evidence="1">Uncharacterized protein</fullName>
    </submittedName>
</protein>
<evidence type="ECO:0000313" key="2">
    <source>
        <dbReference type="Proteomes" id="UP001065298"/>
    </source>
</evidence>
<accession>A0ACC0QTA2</accession>
<comment type="caution">
    <text evidence="1">The sequence shown here is derived from an EMBL/GenBank/DDBJ whole genome shotgun (WGS) entry which is preliminary data.</text>
</comment>
<sequence>MASLEIERVGVILLKSRGNDHRLIDRLFEDALLWVQVEEIANEQSHDLSELNALFVVGDEWRPPDRKIPLFNVVNIGELERFEAAVSEFCKYLAAGVKNLRDTSQELIGLEFNLTSIREAQKSTSTSVSMKRLSWITFIFLPLTFVSSLFGMNVNVLESNPPWWIYIPFAVVTLGLTMVVWLTFKRYPSIEDKAERMFRKVAG</sequence>
<gene>
    <name evidence="1" type="ORF">NCS57_00977400</name>
</gene>